<reference evidence="1" key="2">
    <citation type="submission" date="2019-08" db="EMBL/GenBank/DDBJ databases">
        <title>Investigation of anaerobic lignin degradation for improved lignocellulosic biofuels.</title>
        <authorList>
            <person name="Deangelis K.PhD."/>
        </authorList>
    </citation>
    <scope>NUCLEOTIDE SEQUENCE [LARGE SCALE GENOMIC DNA]</scope>
    <source>
        <strain evidence="1">128R</strain>
    </source>
</reference>
<gene>
    <name evidence="1" type="ORF">FHU10_2694</name>
</gene>
<comment type="caution">
    <text evidence="1">The sequence shown here is derived from an EMBL/GenBank/DDBJ whole genome shotgun (WGS) entry which is preliminary data.</text>
</comment>
<organism evidence="1">
    <name type="scientific">Serratia fonticola</name>
    <dbReference type="NCBI Taxonomy" id="47917"/>
    <lineage>
        <taxon>Bacteria</taxon>
        <taxon>Pseudomonadati</taxon>
        <taxon>Pseudomonadota</taxon>
        <taxon>Gammaproteobacteria</taxon>
        <taxon>Enterobacterales</taxon>
        <taxon>Yersiniaceae</taxon>
        <taxon>Serratia</taxon>
    </lineage>
</organism>
<protein>
    <recommendedName>
        <fullName evidence="2">DUF4347 domain-containing protein</fullName>
    </recommendedName>
</protein>
<dbReference type="AlphaFoldDB" id="A0A559T698"/>
<dbReference type="OrthoDB" id="6506739at2"/>
<dbReference type="EMBL" id="VISQ01000001">
    <property type="protein sequence ID" value="TVZ70139.1"/>
    <property type="molecule type" value="Genomic_DNA"/>
</dbReference>
<accession>A0A559T698</accession>
<evidence type="ECO:0000313" key="1">
    <source>
        <dbReference type="EMBL" id="TVZ70139.1"/>
    </source>
</evidence>
<proteinExistence type="predicted"/>
<reference evidence="1" key="1">
    <citation type="submission" date="2019-06" db="EMBL/GenBank/DDBJ databases">
        <authorList>
            <person name="Deangelis K."/>
            <person name="Huntemann M."/>
            <person name="Clum A."/>
            <person name="Pillay M."/>
            <person name="Palaniappan K."/>
            <person name="Varghese N."/>
            <person name="Mikhailova N."/>
            <person name="Stamatis D."/>
            <person name="Reddy T."/>
            <person name="Daum C."/>
            <person name="Shapiro N."/>
            <person name="Ivanova N."/>
            <person name="Kyrpides N."/>
            <person name="Woyke T."/>
        </authorList>
    </citation>
    <scope>NUCLEOTIDE SEQUENCE [LARGE SCALE GENOMIC DNA]</scope>
    <source>
        <strain evidence="1">128R</strain>
    </source>
</reference>
<evidence type="ECO:0008006" key="2">
    <source>
        <dbReference type="Google" id="ProtNLM"/>
    </source>
</evidence>
<name>A0A559T698_SERFO</name>
<sequence length="153" mass="17027">MILIVCTDDDSLVTIANRSIIKNPLTFGLHYQVFQELLPPLAKYENLFIIAHGAFLGDNGMPVIGDQEEDFYLNGSTLYQSIAAIIPGDYQGNVYIDACESADNTEEMLSFAETFYVYFRDKHKDSHVFGVNGCSSGLIPLPDDPKWIPVTLV</sequence>